<dbReference type="InterPro" id="IPR043128">
    <property type="entry name" value="Rev_trsase/Diguanyl_cyclase"/>
</dbReference>
<dbReference type="SUPFAM" id="SSF54160">
    <property type="entry name" value="Chromo domain-like"/>
    <property type="match status" value="1"/>
</dbReference>
<keyword evidence="4" id="KW-0378">Hydrolase</keyword>
<dbReference type="PROSITE" id="PS50878">
    <property type="entry name" value="RT_POL"/>
    <property type="match status" value="1"/>
</dbReference>
<evidence type="ECO:0000256" key="3">
    <source>
        <dbReference type="ARBA" id="ARBA00022722"/>
    </source>
</evidence>
<keyword evidence="4" id="KW-0255">Endonuclease</keyword>
<name>A0AAQ3WE33_PASNO</name>
<reference evidence="8 9" key="1">
    <citation type="submission" date="2024-02" db="EMBL/GenBank/DDBJ databases">
        <title>High-quality chromosome-scale genome assembly of Pensacola bahiagrass (Paspalum notatum Flugge var. saurae).</title>
        <authorList>
            <person name="Vega J.M."/>
            <person name="Podio M."/>
            <person name="Orjuela J."/>
            <person name="Siena L.A."/>
            <person name="Pessino S.C."/>
            <person name="Combes M.C."/>
            <person name="Mariac C."/>
            <person name="Albertini E."/>
            <person name="Pupilli F."/>
            <person name="Ortiz J.P.A."/>
            <person name="Leblanc O."/>
        </authorList>
    </citation>
    <scope>NUCLEOTIDE SEQUENCE [LARGE SCALE GENOMIC DNA]</scope>
    <source>
        <strain evidence="8">R1</strain>
        <tissue evidence="8">Leaf</tissue>
    </source>
</reference>
<dbReference type="PANTHER" id="PTHR37984:SF5">
    <property type="entry name" value="PROTEIN NYNRIN-LIKE"/>
    <property type="match status" value="1"/>
</dbReference>
<dbReference type="AlphaFoldDB" id="A0AAQ3WE33"/>
<dbReference type="InterPro" id="IPR041577">
    <property type="entry name" value="RT_RNaseH_2"/>
</dbReference>
<organism evidence="8 9">
    <name type="scientific">Paspalum notatum var. saurae</name>
    <dbReference type="NCBI Taxonomy" id="547442"/>
    <lineage>
        <taxon>Eukaryota</taxon>
        <taxon>Viridiplantae</taxon>
        <taxon>Streptophyta</taxon>
        <taxon>Embryophyta</taxon>
        <taxon>Tracheophyta</taxon>
        <taxon>Spermatophyta</taxon>
        <taxon>Magnoliopsida</taxon>
        <taxon>Liliopsida</taxon>
        <taxon>Poales</taxon>
        <taxon>Poaceae</taxon>
        <taxon>PACMAD clade</taxon>
        <taxon>Panicoideae</taxon>
        <taxon>Andropogonodae</taxon>
        <taxon>Paspaleae</taxon>
        <taxon>Paspalinae</taxon>
        <taxon>Paspalum</taxon>
    </lineage>
</organism>
<keyword evidence="3" id="KW-0540">Nuclease</keyword>
<dbReference type="InterPro" id="IPR016197">
    <property type="entry name" value="Chromo-like_dom_sf"/>
</dbReference>
<dbReference type="SUPFAM" id="SSF56672">
    <property type="entry name" value="DNA/RNA polymerases"/>
    <property type="match status" value="1"/>
</dbReference>
<dbReference type="InterPro" id="IPR050951">
    <property type="entry name" value="Retrovirus_Pol_polyprotein"/>
</dbReference>
<dbReference type="EMBL" id="CP144746">
    <property type="protein sequence ID" value="WVZ58480.1"/>
    <property type="molecule type" value="Genomic_DNA"/>
</dbReference>
<feature type="domain" description="Reverse transcriptase" evidence="7">
    <location>
        <begin position="566"/>
        <end position="745"/>
    </location>
</feature>
<gene>
    <name evidence="8" type="ORF">U9M48_008752</name>
</gene>
<evidence type="ECO:0000313" key="9">
    <source>
        <dbReference type="Proteomes" id="UP001341281"/>
    </source>
</evidence>
<dbReference type="InterPro" id="IPR056924">
    <property type="entry name" value="SH3_Tf2-1"/>
</dbReference>
<dbReference type="Pfam" id="PF00078">
    <property type="entry name" value="RVT_1"/>
    <property type="match status" value="1"/>
</dbReference>
<dbReference type="InterPro" id="IPR021109">
    <property type="entry name" value="Peptidase_aspartic_dom_sf"/>
</dbReference>
<dbReference type="Proteomes" id="UP001341281">
    <property type="component" value="Chromosome 02"/>
</dbReference>
<dbReference type="Gene3D" id="3.10.20.370">
    <property type="match status" value="1"/>
</dbReference>
<dbReference type="InterPro" id="IPR043502">
    <property type="entry name" value="DNA/RNA_pol_sf"/>
</dbReference>
<evidence type="ECO:0000313" key="8">
    <source>
        <dbReference type="EMBL" id="WVZ58480.1"/>
    </source>
</evidence>
<dbReference type="Pfam" id="PF00385">
    <property type="entry name" value="Chromo"/>
    <property type="match status" value="1"/>
</dbReference>
<evidence type="ECO:0000259" key="7">
    <source>
        <dbReference type="PROSITE" id="PS50878"/>
    </source>
</evidence>
<protein>
    <recommendedName>
        <fullName evidence="7">Reverse transcriptase domain-containing protein</fullName>
    </recommendedName>
</protein>
<dbReference type="InterPro" id="IPR000477">
    <property type="entry name" value="RT_dom"/>
</dbReference>
<keyword evidence="1" id="KW-0808">Transferase</keyword>
<dbReference type="Pfam" id="PF24626">
    <property type="entry name" value="SH3_Tf2-1"/>
    <property type="match status" value="1"/>
</dbReference>
<dbReference type="SUPFAM" id="SSF50630">
    <property type="entry name" value="Acid proteases"/>
    <property type="match status" value="1"/>
</dbReference>
<dbReference type="PANTHER" id="PTHR37984">
    <property type="entry name" value="PROTEIN CBG26694"/>
    <property type="match status" value="1"/>
</dbReference>
<sequence length="1227" mass="138263">MSTSTDAMSKKIEGLEMMMQQTFEKLSGFEDWRASVDKAFETMLAKADAITSRLQRLETALPPPPPQFCNPFDLPPHPQWQRSSVSGVWELNSTLPGSSRPSAVGAEIAHGHRNATGHRDVGEWDHHARPVMPKLEFPKFNGENPRLWHDHCEMFFELNDVVGLGIGSSSVRQCLTGGLKEEIRAPIALHRPQNVETASALALLQEEELEKSRYKGREFGKSGAKTQMSKLGTETPKAKSETEDKLESLKLFRKKNGLCFKCGEKWGHNHKCPAQVSLHVVEELLDALGNQDPADEEENTQEPIEDEVVLAVQNSVAKLSGKRKTMKLLGRVGKQQVLILVDSGSVGTFVSKRLIDALQLPVTACPAATFRAADGGLMQSEAMVSALTWYVQGTTFTSDARVLDLRCYDMILGEDWLEEVSPIWADYRLKKMRITYKGIRVSLQGVMNEEQECSSISVKRLQGLLKHGSVSYCVEIFPDALQLSGDFCSIQDQHAYSPTVPDLPLSISQLLTEFSHLFEPPCTLPPSRSADHVVTLVPGAQPFRVRPYRYTPAQKNEIELQVAQMLQNGIIRHSYSPFSSPVLLVKKKDGTWRFCVDYRHLNAITVKHKHPMPVVDELLDELAGAAWFTKLDFRSGYHQIRIAAREEYKTAFCIHHGLFEFLVMPFGLTNAPATFQGLMNQIFAPLQRKGVLVFMDDILIYSASLEEHVQLLHKVFQVLEQHKFFIKRSKCSFAEQSIDYLGHVISEKGVATDPTKVTAIQKWLVPNNIKDLRGFLGLTGYYRKFIKHYGMISRPLTALLKKGVQSLWTPEVHNAFLVLKQALVQAPVLGIPNFSKEFVLENDACDLGLGAVLMQEGHPIAYLSKPLSPRNQSLSVYEKECMEILLAIEKWRSYLQHQKFVIKTDRRSLLYLTDQRVSTKLQHKAMVKLMDLNYTIQFKQGCSNAAAHALSRCLVDSSVQALSECVPAWVQKLQLGYEDDQQAKQLLTELSVCKENSQGFSLVDGILRFKVHSALGKSPFEVLYGYTPRHLGISNLQLCTVPDLETWLKEREFLSKLIQQHLVRAQQRMKSQTDKKRSEREFQVGDLVYVKLQPYVQSSVAFRSNQKLAFRYYGPFKILQRIGLVAYKLDLPADSKIHPVLHVSQLKQFVPPATEVSEDLSIVATDPTIQLVPEKILDKRLCVKGSSTITQFLIQWSTLPSSMATWEEAVDTQRSFPMASAWGQASN</sequence>
<dbReference type="Gene3D" id="3.10.10.10">
    <property type="entry name" value="HIV Type 1 Reverse Transcriptase, subunit A, domain 1"/>
    <property type="match status" value="1"/>
</dbReference>
<dbReference type="CDD" id="cd09274">
    <property type="entry name" value="RNase_HI_RT_Ty3"/>
    <property type="match status" value="1"/>
</dbReference>
<dbReference type="Gene3D" id="2.40.70.10">
    <property type="entry name" value="Acid Proteases"/>
    <property type="match status" value="1"/>
</dbReference>
<feature type="region of interest" description="Disordered" evidence="6">
    <location>
        <begin position="219"/>
        <end position="242"/>
    </location>
</feature>
<evidence type="ECO:0000256" key="1">
    <source>
        <dbReference type="ARBA" id="ARBA00022679"/>
    </source>
</evidence>
<dbReference type="Pfam" id="PF08284">
    <property type="entry name" value="RVP_2"/>
    <property type="match status" value="1"/>
</dbReference>
<keyword evidence="5" id="KW-0511">Multifunctional enzyme</keyword>
<evidence type="ECO:0000256" key="6">
    <source>
        <dbReference type="SAM" id="MobiDB-lite"/>
    </source>
</evidence>
<proteinExistence type="predicted"/>
<dbReference type="GO" id="GO:0004519">
    <property type="term" value="F:endonuclease activity"/>
    <property type="evidence" value="ECO:0007669"/>
    <property type="project" value="UniProtKB-KW"/>
</dbReference>
<dbReference type="Gene3D" id="3.30.70.270">
    <property type="match status" value="2"/>
</dbReference>
<dbReference type="CDD" id="cd01647">
    <property type="entry name" value="RT_LTR"/>
    <property type="match status" value="1"/>
</dbReference>
<dbReference type="FunFam" id="3.30.70.270:FF:000020">
    <property type="entry name" value="Transposon Tf2-6 polyprotein-like Protein"/>
    <property type="match status" value="1"/>
</dbReference>
<dbReference type="InterPro" id="IPR023780">
    <property type="entry name" value="Chromo_domain"/>
</dbReference>
<dbReference type="Pfam" id="PF17919">
    <property type="entry name" value="RT_RNaseH_2"/>
    <property type="match status" value="1"/>
</dbReference>
<evidence type="ECO:0000256" key="5">
    <source>
        <dbReference type="ARBA" id="ARBA00023268"/>
    </source>
</evidence>
<dbReference type="GO" id="GO:0016779">
    <property type="term" value="F:nucleotidyltransferase activity"/>
    <property type="evidence" value="ECO:0007669"/>
    <property type="project" value="UniProtKB-KW"/>
</dbReference>
<evidence type="ECO:0000256" key="4">
    <source>
        <dbReference type="ARBA" id="ARBA00022759"/>
    </source>
</evidence>
<keyword evidence="2" id="KW-0548">Nucleotidyltransferase</keyword>
<keyword evidence="9" id="KW-1185">Reference proteome</keyword>
<dbReference type="CDD" id="cd00303">
    <property type="entry name" value="retropepsin_like"/>
    <property type="match status" value="1"/>
</dbReference>
<accession>A0AAQ3WE33</accession>
<evidence type="ECO:0000256" key="2">
    <source>
        <dbReference type="ARBA" id="ARBA00022695"/>
    </source>
</evidence>